<organism evidence="2 3">
    <name type="scientific">Ilex paraguariensis</name>
    <name type="common">yerba mate</name>
    <dbReference type="NCBI Taxonomy" id="185542"/>
    <lineage>
        <taxon>Eukaryota</taxon>
        <taxon>Viridiplantae</taxon>
        <taxon>Streptophyta</taxon>
        <taxon>Embryophyta</taxon>
        <taxon>Tracheophyta</taxon>
        <taxon>Spermatophyta</taxon>
        <taxon>Magnoliopsida</taxon>
        <taxon>eudicotyledons</taxon>
        <taxon>Gunneridae</taxon>
        <taxon>Pentapetalae</taxon>
        <taxon>asterids</taxon>
        <taxon>campanulids</taxon>
        <taxon>Aquifoliales</taxon>
        <taxon>Aquifoliaceae</taxon>
        <taxon>Ilex</taxon>
    </lineage>
</organism>
<evidence type="ECO:0000313" key="2">
    <source>
        <dbReference type="EMBL" id="CAK9185118.1"/>
    </source>
</evidence>
<reference evidence="2 3" key="1">
    <citation type="submission" date="2024-02" db="EMBL/GenBank/DDBJ databases">
        <authorList>
            <person name="Vignale AGUSTIN F."/>
            <person name="Sosa J E."/>
            <person name="Modenutti C."/>
        </authorList>
    </citation>
    <scope>NUCLEOTIDE SEQUENCE [LARGE SCALE GENOMIC DNA]</scope>
</reference>
<accession>A0ABC8UVQ0</accession>
<dbReference type="Proteomes" id="UP001642360">
    <property type="component" value="Unassembled WGS sequence"/>
</dbReference>
<sequence>MGQFKFSPDSPRNILVAFGRSLTTRLDRCQPVEAPFVTIGQISPFVFFLFFAITPIPGRVGRRIPNSYTNETDHT</sequence>
<dbReference type="EMBL" id="CAUOFW020009169">
    <property type="protein sequence ID" value="CAK9185118.1"/>
    <property type="molecule type" value="Genomic_DNA"/>
</dbReference>
<feature type="transmembrane region" description="Helical" evidence="1">
    <location>
        <begin position="34"/>
        <end position="53"/>
    </location>
</feature>
<keyword evidence="3" id="KW-1185">Reference proteome</keyword>
<gene>
    <name evidence="2" type="ORF">ILEXP_LOCUS55484</name>
</gene>
<keyword evidence="1" id="KW-0812">Transmembrane</keyword>
<keyword evidence="1" id="KW-0472">Membrane</keyword>
<evidence type="ECO:0000313" key="3">
    <source>
        <dbReference type="Proteomes" id="UP001642360"/>
    </source>
</evidence>
<dbReference type="AlphaFoldDB" id="A0ABC8UVQ0"/>
<name>A0ABC8UVQ0_9AQUA</name>
<evidence type="ECO:0000256" key="1">
    <source>
        <dbReference type="SAM" id="Phobius"/>
    </source>
</evidence>
<proteinExistence type="predicted"/>
<keyword evidence="1" id="KW-1133">Transmembrane helix</keyword>
<comment type="caution">
    <text evidence="2">The sequence shown here is derived from an EMBL/GenBank/DDBJ whole genome shotgun (WGS) entry which is preliminary data.</text>
</comment>
<protein>
    <submittedName>
        <fullName evidence="2">Uncharacterized protein</fullName>
    </submittedName>
</protein>